<dbReference type="FunCoup" id="T1EVC0">
    <property type="interactions" value="63"/>
</dbReference>
<sequence length="256" mass="28379">MNSFFKCANYLGLNRRLFSKITYNVNKFGLLDLQSVTDVSVSTIDCQTHPDQNVAFVHYKCLDRNEMNKFQSSWKFDVLKIRNGNELPEHATSMCQIEIPVKFNVLLDLIRKANVSVQNLQNECVNVKLLDGSCTIKDLLTDKLNISASAGDVVAKGSVQTNAVINIKGTGTINAEKIIGETFQASTNYGDVCINSLYVTQSNITTTFGSIKIGHAHKTLNVTITEQGSLDIGIHLFFVASVRLMVTSRQIYVTET</sequence>
<dbReference type="InterPro" id="IPR025164">
    <property type="entry name" value="Toastrack_DUF4097"/>
</dbReference>
<evidence type="ECO:0000259" key="1">
    <source>
        <dbReference type="Pfam" id="PF13349"/>
    </source>
</evidence>
<evidence type="ECO:0000313" key="3">
    <source>
        <dbReference type="EnsemblMetazoa" id="HelroP164372"/>
    </source>
</evidence>
<dbReference type="RefSeq" id="XP_009027571.1">
    <property type="nucleotide sequence ID" value="XM_009029323.1"/>
</dbReference>
<dbReference type="EMBL" id="KB097571">
    <property type="protein sequence ID" value="ESN94516.1"/>
    <property type="molecule type" value="Genomic_DNA"/>
</dbReference>
<dbReference type="CTD" id="20200520"/>
<feature type="domain" description="DUF4097" evidence="1">
    <location>
        <begin position="113"/>
        <end position="217"/>
    </location>
</feature>
<dbReference type="Pfam" id="PF13349">
    <property type="entry name" value="DUF4097"/>
    <property type="match status" value="1"/>
</dbReference>
<dbReference type="PANTHER" id="PTHR34094">
    <property type="match status" value="1"/>
</dbReference>
<keyword evidence="4" id="KW-1185">Reference proteome</keyword>
<dbReference type="GeneID" id="20200520"/>
<dbReference type="HOGENOM" id="CLU_1086954_0_0_1"/>
<dbReference type="Gene3D" id="2.160.20.120">
    <property type="match status" value="1"/>
</dbReference>
<reference evidence="4" key="1">
    <citation type="submission" date="2012-12" db="EMBL/GenBank/DDBJ databases">
        <authorList>
            <person name="Hellsten U."/>
            <person name="Grimwood J."/>
            <person name="Chapman J.A."/>
            <person name="Shapiro H."/>
            <person name="Aerts A."/>
            <person name="Otillar R.P."/>
            <person name="Terry A.Y."/>
            <person name="Boore J.L."/>
            <person name="Simakov O."/>
            <person name="Marletaz F."/>
            <person name="Cho S.-J."/>
            <person name="Edsinger-Gonzales E."/>
            <person name="Havlak P."/>
            <person name="Kuo D.-H."/>
            <person name="Larsson T."/>
            <person name="Lv J."/>
            <person name="Arendt D."/>
            <person name="Savage R."/>
            <person name="Osoegawa K."/>
            <person name="de Jong P."/>
            <person name="Lindberg D.R."/>
            <person name="Seaver E.C."/>
            <person name="Weisblat D.A."/>
            <person name="Putnam N.H."/>
            <person name="Grigoriev I.V."/>
            <person name="Rokhsar D.S."/>
        </authorList>
    </citation>
    <scope>NUCLEOTIDE SEQUENCE</scope>
</reference>
<dbReference type="AlphaFoldDB" id="T1EVC0"/>
<gene>
    <name evidence="3" type="primary">20200520</name>
    <name evidence="2" type="ORF">HELRODRAFT_164372</name>
</gene>
<accession>T1EVC0</accession>
<evidence type="ECO:0000313" key="2">
    <source>
        <dbReference type="EMBL" id="ESN94516.1"/>
    </source>
</evidence>
<name>T1EVC0_HELRO</name>
<reference evidence="2 4" key="2">
    <citation type="journal article" date="2013" name="Nature">
        <title>Insights into bilaterian evolution from three spiralian genomes.</title>
        <authorList>
            <person name="Simakov O."/>
            <person name="Marletaz F."/>
            <person name="Cho S.J."/>
            <person name="Edsinger-Gonzales E."/>
            <person name="Havlak P."/>
            <person name="Hellsten U."/>
            <person name="Kuo D.H."/>
            <person name="Larsson T."/>
            <person name="Lv J."/>
            <person name="Arendt D."/>
            <person name="Savage R."/>
            <person name="Osoegawa K."/>
            <person name="de Jong P."/>
            <person name="Grimwood J."/>
            <person name="Chapman J.A."/>
            <person name="Shapiro H."/>
            <person name="Aerts A."/>
            <person name="Otillar R.P."/>
            <person name="Terry A.Y."/>
            <person name="Boore J.L."/>
            <person name="Grigoriev I.V."/>
            <person name="Lindberg D.R."/>
            <person name="Seaver E.C."/>
            <person name="Weisblat D.A."/>
            <person name="Putnam N.H."/>
            <person name="Rokhsar D.S."/>
        </authorList>
    </citation>
    <scope>NUCLEOTIDE SEQUENCE</scope>
</reference>
<dbReference type="STRING" id="6412.T1EVC0"/>
<dbReference type="Proteomes" id="UP000015101">
    <property type="component" value="Unassembled WGS sequence"/>
</dbReference>
<protein>
    <recommendedName>
        <fullName evidence="1">DUF4097 domain-containing protein</fullName>
    </recommendedName>
</protein>
<reference evidence="3" key="3">
    <citation type="submission" date="2015-06" db="UniProtKB">
        <authorList>
            <consortium name="EnsemblMetazoa"/>
        </authorList>
    </citation>
    <scope>IDENTIFICATION</scope>
</reference>
<dbReference type="PANTHER" id="PTHR34094:SF1">
    <property type="entry name" value="PROTEIN FAM185A"/>
    <property type="match status" value="1"/>
</dbReference>
<dbReference type="EnsemblMetazoa" id="HelroT164372">
    <property type="protein sequence ID" value="HelroP164372"/>
    <property type="gene ID" value="HelroG164372"/>
</dbReference>
<organism evidence="3 4">
    <name type="scientific">Helobdella robusta</name>
    <name type="common">Californian leech</name>
    <dbReference type="NCBI Taxonomy" id="6412"/>
    <lineage>
        <taxon>Eukaryota</taxon>
        <taxon>Metazoa</taxon>
        <taxon>Spiralia</taxon>
        <taxon>Lophotrochozoa</taxon>
        <taxon>Annelida</taxon>
        <taxon>Clitellata</taxon>
        <taxon>Hirudinea</taxon>
        <taxon>Rhynchobdellida</taxon>
        <taxon>Glossiphoniidae</taxon>
        <taxon>Helobdella</taxon>
    </lineage>
</organism>
<dbReference type="KEGG" id="hro:HELRODRAFT_164372"/>
<proteinExistence type="predicted"/>
<dbReference type="OrthoDB" id="5984441at2759"/>
<evidence type="ECO:0000313" key="4">
    <source>
        <dbReference type="Proteomes" id="UP000015101"/>
    </source>
</evidence>
<dbReference type="InParanoid" id="T1EVC0"/>
<dbReference type="EMBL" id="AMQM01001645">
    <property type="status" value="NOT_ANNOTATED_CDS"/>
    <property type="molecule type" value="Genomic_DNA"/>
</dbReference>